<proteinExistence type="predicted"/>
<keyword evidence="2" id="KW-1185">Reference proteome</keyword>
<accession>A0AAP0EM21</accession>
<evidence type="ECO:0000313" key="2">
    <source>
        <dbReference type="Proteomes" id="UP001419268"/>
    </source>
</evidence>
<organism evidence="1 2">
    <name type="scientific">Stephania cephalantha</name>
    <dbReference type="NCBI Taxonomy" id="152367"/>
    <lineage>
        <taxon>Eukaryota</taxon>
        <taxon>Viridiplantae</taxon>
        <taxon>Streptophyta</taxon>
        <taxon>Embryophyta</taxon>
        <taxon>Tracheophyta</taxon>
        <taxon>Spermatophyta</taxon>
        <taxon>Magnoliopsida</taxon>
        <taxon>Ranunculales</taxon>
        <taxon>Menispermaceae</taxon>
        <taxon>Menispermoideae</taxon>
        <taxon>Cissampelideae</taxon>
        <taxon>Stephania</taxon>
    </lineage>
</organism>
<evidence type="ECO:0000313" key="1">
    <source>
        <dbReference type="EMBL" id="KAK9094252.1"/>
    </source>
</evidence>
<dbReference type="Proteomes" id="UP001419268">
    <property type="component" value="Unassembled WGS sequence"/>
</dbReference>
<gene>
    <name evidence="1" type="ORF">Scep_025721</name>
</gene>
<name>A0AAP0EM21_9MAGN</name>
<sequence>MRERTGRCGDTGLVEIACKDVGLERGEKRATWQPALERDVKVLARCDGRTPTWQVRTPRRRRGVDVASGRRWCQFRRPRSRQPAVVAAFACRVGNQGSFARLGPLPPMAGAAVPPPFAALRRSAVERSSIAVLPSSPFATGQACAAPLQPFATLTSRLLPVGVFAGLRQFFFAPPPPFKDIFQKILWIRR</sequence>
<protein>
    <submittedName>
        <fullName evidence="1">Uncharacterized protein</fullName>
    </submittedName>
</protein>
<reference evidence="1 2" key="1">
    <citation type="submission" date="2024-01" db="EMBL/GenBank/DDBJ databases">
        <title>Genome assemblies of Stephania.</title>
        <authorList>
            <person name="Yang L."/>
        </authorList>
    </citation>
    <scope>NUCLEOTIDE SEQUENCE [LARGE SCALE GENOMIC DNA]</scope>
    <source>
        <strain evidence="1">JXDWG</strain>
        <tissue evidence="1">Leaf</tissue>
    </source>
</reference>
<dbReference type="EMBL" id="JBBNAG010000011">
    <property type="protein sequence ID" value="KAK9094252.1"/>
    <property type="molecule type" value="Genomic_DNA"/>
</dbReference>
<dbReference type="AlphaFoldDB" id="A0AAP0EM21"/>
<comment type="caution">
    <text evidence="1">The sequence shown here is derived from an EMBL/GenBank/DDBJ whole genome shotgun (WGS) entry which is preliminary data.</text>
</comment>